<feature type="transmembrane region" description="Helical" evidence="1">
    <location>
        <begin position="102"/>
        <end position="123"/>
    </location>
</feature>
<feature type="transmembrane region" description="Helical" evidence="1">
    <location>
        <begin position="130"/>
        <end position="150"/>
    </location>
</feature>
<feature type="transmembrane region" description="Helical" evidence="1">
    <location>
        <begin position="63"/>
        <end position="82"/>
    </location>
</feature>
<feature type="transmembrane region" description="Helical" evidence="1">
    <location>
        <begin position="36"/>
        <end position="56"/>
    </location>
</feature>
<keyword evidence="3" id="KW-1185">Reference proteome</keyword>
<evidence type="ECO:0000256" key="1">
    <source>
        <dbReference type="SAM" id="Phobius"/>
    </source>
</evidence>
<feature type="transmembrane region" description="Helical" evidence="1">
    <location>
        <begin position="170"/>
        <end position="192"/>
    </location>
</feature>
<name>A0A2R5GIH9_9STRA</name>
<dbReference type="AlphaFoldDB" id="A0A2R5GIH9"/>
<protein>
    <submittedName>
        <fullName evidence="2">Uncharacterized protein</fullName>
    </submittedName>
</protein>
<comment type="caution">
    <text evidence="2">The sequence shown here is derived from an EMBL/GenBank/DDBJ whole genome shotgun (WGS) entry which is preliminary data.</text>
</comment>
<dbReference type="InParanoid" id="A0A2R5GIH9"/>
<dbReference type="Proteomes" id="UP000241890">
    <property type="component" value="Unassembled WGS sequence"/>
</dbReference>
<feature type="transmembrane region" description="Helical" evidence="1">
    <location>
        <begin position="199"/>
        <end position="220"/>
    </location>
</feature>
<keyword evidence="1" id="KW-1133">Transmembrane helix</keyword>
<evidence type="ECO:0000313" key="2">
    <source>
        <dbReference type="EMBL" id="GBG30700.1"/>
    </source>
</evidence>
<dbReference type="OrthoDB" id="10285592at2759"/>
<keyword evidence="1" id="KW-0812">Transmembrane</keyword>
<proteinExistence type="predicted"/>
<sequence>MPHGLSGTATLALGARLTLGSLRGVADPDADAGLVGAYLVAAAANAVAAVMMAHLAPPNMRTAFRLASALQVGLVWFAGRFFMDQGEPAPPQLRAVDQFMTLLLIGPVLGFAFVAGLTVAPVYGKATASAVAVGSASMLLLCGYPLQLAFMDPSWYGCVLDRYPAQRAGFVQFVYIPASFCFAAVMFGATLLNRKIISGIFFGVFFIGCILVTLFATVLMQEVYIPVVSTQKLVILCPEPAAAEAPKSLLQTLSRVLDTSRLAQVVLASLGVQQVGQPRSAL</sequence>
<reference evidence="2 3" key="1">
    <citation type="submission" date="2017-12" db="EMBL/GenBank/DDBJ databases">
        <title>Sequencing, de novo assembly and annotation of complete genome of a new Thraustochytrid species, strain FCC1311.</title>
        <authorList>
            <person name="Sedici K."/>
            <person name="Godart F."/>
            <person name="Aiese Cigliano R."/>
            <person name="Sanseverino W."/>
            <person name="Barakat M."/>
            <person name="Ortet P."/>
            <person name="Marechal E."/>
            <person name="Cagnac O."/>
            <person name="Amato A."/>
        </authorList>
    </citation>
    <scope>NUCLEOTIDE SEQUENCE [LARGE SCALE GENOMIC DNA]</scope>
</reference>
<keyword evidence="1" id="KW-0472">Membrane</keyword>
<dbReference type="EMBL" id="BEYU01000082">
    <property type="protein sequence ID" value="GBG30700.1"/>
    <property type="molecule type" value="Genomic_DNA"/>
</dbReference>
<organism evidence="2 3">
    <name type="scientific">Hondaea fermentalgiana</name>
    <dbReference type="NCBI Taxonomy" id="2315210"/>
    <lineage>
        <taxon>Eukaryota</taxon>
        <taxon>Sar</taxon>
        <taxon>Stramenopiles</taxon>
        <taxon>Bigyra</taxon>
        <taxon>Labyrinthulomycetes</taxon>
        <taxon>Thraustochytrida</taxon>
        <taxon>Thraustochytriidae</taxon>
        <taxon>Hondaea</taxon>
    </lineage>
</organism>
<evidence type="ECO:0000313" key="3">
    <source>
        <dbReference type="Proteomes" id="UP000241890"/>
    </source>
</evidence>
<accession>A0A2R5GIH9</accession>
<gene>
    <name evidence="2" type="ORF">FCC1311_069202</name>
</gene>